<dbReference type="OrthoDB" id="9799090at2"/>
<evidence type="ECO:0000256" key="2">
    <source>
        <dbReference type="SAM" id="Phobius"/>
    </source>
</evidence>
<dbReference type="Gene3D" id="3.30.70.1450">
    <property type="entry name" value="Regulator of K+ conductance, C-terminal domain"/>
    <property type="match status" value="2"/>
</dbReference>
<dbReference type="PANTHER" id="PTHR43833">
    <property type="entry name" value="POTASSIUM CHANNEL PROTEIN 2-RELATED-RELATED"/>
    <property type="match status" value="1"/>
</dbReference>
<dbReference type="eggNOG" id="COG1226">
    <property type="taxonomic scope" value="Bacteria"/>
</dbReference>
<sequence length="562" mass="61471">MKFIPSQILYLIQDRRAQRNLGSLVKFIVFLLFFITLYSFLFHVLMEREGQEFSWITGFYWTLTVMSTLGFGDITFATDLGRIFSLVVLLSGIVFLLVMLPFTFIQFFYAPFLDAQSKSRAVRAMPENASGHLIIVGADPVALALASRLGQFNFDYCILVPDVHHALDLMDQGYKAVVGDSDDSETYARLRTNKAAMVVVLSDDMKNTNAAYTIREVAPDVTIVANADSGESVDILQLAGASHVYQFMRMLGEMLARRTLATGTRSNVIGSFDELRLAEAPAQGTPLVGRTIRDCGLRDATGMNIVGLWERGRIETPRPDTVITPNSVFVLAGTQEQLDAFDRFAGPPPPVAAPVLILGGGRVGRAAAQTLSQQGVEYRIVEKNPKLVGDGDHFVHGSASDLDVLVAAGINEAPSVFVTTHNDDLNIYLTIYCRRLRPDIQIISRATLDRNINVLHKAGANLVMSYSTIAANTVINLLSPGKVLTLTEGLNIFRVRVHSSLAGKSLMNSQLRQDTGCSVIAVVRGEKLEVNPDPHAPLDDADSLLVIGDATAERLFMESYPG</sequence>
<dbReference type="InterPro" id="IPR050721">
    <property type="entry name" value="Trk_Ktr_HKT_K-transport"/>
</dbReference>
<dbReference type="GO" id="GO:0006813">
    <property type="term" value="P:potassium ion transport"/>
    <property type="evidence" value="ECO:0007669"/>
    <property type="project" value="InterPro"/>
</dbReference>
<organism evidence="5 6">
    <name type="scientific">Pseudodesulfovibrio aespoeensis (strain ATCC 700646 / DSM 10631 / Aspo-2)</name>
    <name type="common">Desulfovibrio aespoeensis</name>
    <dbReference type="NCBI Taxonomy" id="643562"/>
    <lineage>
        <taxon>Bacteria</taxon>
        <taxon>Pseudomonadati</taxon>
        <taxon>Thermodesulfobacteriota</taxon>
        <taxon>Desulfovibrionia</taxon>
        <taxon>Desulfovibrionales</taxon>
        <taxon>Desulfovibrionaceae</taxon>
    </lineage>
</organism>
<dbReference type="HOGENOM" id="CLU_035216_0_0_7"/>
<dbReference type="Gene3D" id="3.40.50.720">
    <property type="entry name" value="NAD(P)-binding Rossmann-like Domain"/>
    <property type="match status" value="2"/>
</dbReference>
<accession>E6VYQ4</accession>
<keyword evidence="6" id="KW-1185">Reference proteome</keyword>
<reference evidence="6" key="1">
    <citation type="submission" date="2010-12" db="EMBL/GenBank/DDBJ databases">
        <title>Complete sequence of Desulfovibrio aespoeensis Aspo-2.</title>
        <authorList>
            <consortium name="US DOE Joint Genome Institute"/>
            <person name="Lucas S."/>
            <person name="Copeland A."/>
            <person name="Lapidus A."/>
            <person name="Cheng J.-F."/>
            <person name="Goodwin L."/>
            <person name="Pitluck S."/>
            <person name="Chertkov O."/>
            <person name="Misra M."/>
            <person name="Detter J.C."/>
            <person name="Han C."/>
            <person name="Tapia R."/>
            <person name="Land M."/>
            <person name="Hauser L."/>
            <person name="Kyrpides N."/>
            <person name="Ivanova N."/>
            <person name="Ovchinnikova G."/>
            <person name="Pedersen K."/>
            <person name="Jagevall S."/>
            <person name="Hazen T."/>
            <person name="Woyke T."/>
        </authorList>
    </citation>
    <scope>NUCLEOTIDE SEQUENCE [LARGE SCALE GENOMIC DNA]</scope>
    <source>
        <strain evidence="6">ATCC 700646 / DSM 10631 / Aspo-2</strain>
    </source>
</reference>
<proteinExistence type="predicted"/>
<dbReference type="EMBL" id="CP002431">
    <property type="protein sequence ID" value="ADU63921.1"/>
    <property type="molecule type" value="Genomic_DNA"/>
</dbReference>
<dbReference type="PROSITE" id="PS51202">
    <property type="entry name" value="RCK_C"/>
    <property type="match status" value="2"/>
</dbReference>
<keyword evidence="2" id="KW-0472">Membrane</keyword>
<evidence type="ECO:0000256" key="1">
    <source>
        <dbReference type="ARBA" id="ARBA00004651"/>
    </source>
</evidence>
<reference evidence="5 6" key="2">
    <citation type="journal article" date="2014" name="Genome Announc.">
        <title>Complete Genome Sequence of the Subsurface, Mesophilic Sulfate-Reducing Bacterium Desulfovibrio aespoeensis Aspo-2.</title>
        <authorList>
            <person name="Pedersen K."/>
            <person name="Bengtsson A."/>
            <person name="Edlund J."/>
            <person name="Rabe L."/>
            <person name="Hazen T."/>
            <person name="Chakraborty R."/>
            <person name="Goodwin L."/>
            <person name="Shapiro N."/>
        </authorList>
    </citation>
    <scope>NUCLEOTIDE SEQUENCE [LARGE SCALE GENOMIC DNA]</scope>
    <source>
        <strain evidence="6">ATCC 700646 / DSM 10631 / Aspo-2</strain>
    </source>
</reference>
<dbReference type="InterPro" id="IPR013099">
    <property type="entry name" value="K_chnl_dom"/>
</dbReference>
<dbReference type="Pfam" id="PF02254">
    <property type="entry name" value="TrkA_N"/>
    <property type="match status" value="2"/>
</dbReference>
<comment type="subcellular location">
    <subcellularLocation>
        <location evidence="1">Cell membrane</location>
        <topology evidence="1">Multi-pass membrane protein</topology>
    </subcellularLocation>
</comment>
<evidence type="ECO:0000259" key="3">
    <source>
        <dbReference type="PROSITE" id="PS51201"/>
    </source>
</evidence>
<dbReference type="SUPFAM" id="SSF116726">
    <property type="entry name" value="TrkA C-terminal domain-like"/>
    <property type="match status" value="2"/>
</dbReference>
<evidence type="ECO:0000259" key="4">
    <source>
        <dbReference type="PROSITE" id="PS51202"/>
    </source>
</evidence>
<feature type="transmembrane region" description="Helical" evidence="2">
    <location>
        <begin position="21"/>
        <end position="41"/>
    </location>
</feature>
<dbReference type="PROSITE" id="PS51201">
    <property type="entry name" value="RCK_N"/>
    <property type="match status" value="1"/>
</dbReference>
<dbReference type="AlphaFoldDB" id="E6VYQ4"/>
<gene>
    <name evidence="5" type="ordered locus">Daes_2927</name>
</gene>
<feature type="transmembrane region" description="Helical" evidence="2">
    <location>
        <begin position="53"/>
        <end position="71"/>
    </location>
</feature>
<feature type="domain" description="RCK N-terminal" evidence="3">
    <location>
        <begin position="352"/>
        <end position="465"/>
    </location>
</feature>
<dbReference type="InterPro" id="IPR036291">
    <property type="entry name" value="NAD(P)-bd_dom_sf"/>
</dbReference>
<dbReference type="InterPro" id="IPR003148">
    <property type="entry name" value="RCK_N"/>
</dbReference>
<dbReference type="Proteomes" id="UP000002191">
    <property type="component" value="Chromosome"/>
</dbReference>
<evidence type="ECO:0000313" key="6">
    <source>
        <dbReference type="Proteomes" id="UP000002191"/>
    </source>
</evidence>
<dbReference type="RefSeq" id="WP_013515824.1">
    <property type="nucleotide sequence ID" value="NC_014844.1"/>
</dbReference>
<protein>
    <submittedName>
        <fullName evidence="5">TrkA-C domain protein</fullName>
    </submittedName>
</protein>
<evidence type="ECO:0000313" key="5">
    <source>
        <dbReference type="EMBL" id="ADU63921.1"/>
    </source>
</evidence>
<feature type="domain" description="RCK C-terminal" evidence="4">
    <location>
        <begin position="263"/>
        <end position="347"/>
    </location>
</feature>
<dbReference type="GO" id="GO:0008324">
    <property type="term" value="F:monoatomic cation transmembrane transporter activity"/>
    <property type="evidence" value="ECO:0007669"/>
    <property type="project" value="InterPro"/>
</dbReference>
<dbReference type="STRING" id="643562.Daes_2927"/>
<dbReference type="Gene3D" id="1.10.287.70">
    <property type="match status" value="1"/>
</dbReference>
<dbReference type="SUPFAM" id="SSF51735">
    <property type="entry name" value="NAD(P)-binding Rossmann-fold domains"/>
    <property type="match status" value="2"/>
</dbReference>
<dbReference type="eggNOG" id="COG0569">
    <property type="taxonomic scope" value="Bacteria"/>
</dbReference>
<dbReference type="PANTHER" id="PTHR43833:SF9">
    <property type="entry name" value="POTASSIUM CHANNEL PROTEIN YUGO-RELATED"/>
    <property type="match status" value="1"/>
</dbReference>
<feature type="transmembrane region" description="Helical" evidence="2">
    <location>
        <begin position="83"/>
        <end position="109"/>
    </location>
</feature>
<feature type="domain" description="RCK C-terminal" evidence="4">
    <location>
        <begin position="478"/>
        <end position="562"/>
    </location>
</feature>
<dbReference type="GO" id="GO:0005886">
    <property type="term" value="C:plasma membrane"/>
    <property type="evidence" value="ECO:0007669"/>
    <property type="project" value="UniProtKB-SubCell"/>
</dbReference>
<dbReference type="SUPFAM" id="SSF81324">
    <property type="entry name" value="Voltage-gated potassium channels"/>
    <property type="match status" value="1"/>
</dbReference>
<dbReference type="InterPro" id="IPR036721">
    <property type="entry name" value="RCK_C_sf"/>
</dbReference>
<dbReference type="KEGG" id="das:Daes_2927"/>
<name>E6VYQ4_PSEA9</name>
<keyword evidence="2" id="KW-1133">Transmembrane helix</keyword>
<keyword evidence="2" id="KW-0812">Transmembrane</keyword>
<dbReference type="Pfam" id="PF07885">
    <property type="entry name" value="Ion_trans_2"/>
    <property type="match status" value="1"/>
</dbReference>
<dbReference type="InterPro" id="IPR006037">
    <property type="entry name" value="RCK_C"/>
</dbReference>
<dbReference type="Pfam" id="PF02080">
    <property type="entry name" value="TrkA_C"/>
    <property type="match status" value="2"/>
</dbReference>